<gene>
    <name evidence="3" type="primary">T_7</name>
</gene>
<dbReference type="AlphaFoldDB" id="A0A2H8TZB4"/>
<name>A0A2H8TZB4_9HEMI</name>
<dbReference type="Pfam" id="PF21787">
    <property type="entry name" value="TNP-like_RNaseH_N"/>
    <property type="match status" value="1"/>
</dbReference>
<organism evidence="3">
    <name type="scientific">Melanaphis sacchari</name>
    <dbReference type="NCBI Taxonomy" id="742174"/>
    <lineage>
        <taxon>Eukaryota</taxon>
        <taxon>Metazoa</taxon>
        <taxon>Ecdysozoa</taxon>
        <taxon>Arthropoda</taxon>
        <taxon>Hexapoda</taxon>
        <taxon>Insecta</taxon>
        <taxon>Pterygota</taxon>
        <taxon>Neoptera</taxon>
        <taxon>Paraneoptera</taxon>
        <taxon>Hemiptera</taxon>
        <taxon>Sternorrhyncha</taxon>
        <taxon>Aphidomorpha</taxon>
        <taxon>Aphidoidea</taxon>
        <taxon>Aphididae</taxon>
        <taxon>Aphidini</taxon>
        <taxon>Melanaphis</taxon>
    </lineage>
</organism>
<sequence>MDELIRANILTNYSQCSIPDTFIRRPNASETAVSAESTQTGRSGAQIPNSLFVRTPKKHSQQESSTAEHFVQLCEQYLTPSLLMFVKNNLLNNNKANIKQYLKDKYSKKQLALILYFIDPVILNLIKKSFKLPSLKTLKKIIHQYDMKPGLNDFVFNFIKLKISNFKLNALDCVLYVDQMSIQSHFFYNISKDRIIGFNQLGSHKTFDKARQALVFMIRGINFKWKQKIAYYLLSSCTVNNLISIVFSIIRQLKNINLNVRVFISNQSKEFINFSKVMNVFSNEPYFDVDDQRITYIFNPSTLLRTTCDMFFKYSLHVDDEVVEKKYLDMYFNCSISNCDLDLKFTYKHIHSKSFDEIKVNPATQIFSASVAARMCLAMNSGILPTSALPTINFINSMHELFNIFNNPYKNITPQKDHLTKMTEFFKKIKVINDFDNSDITRDVNFTNGWLVSISGLIMLWETLKPITNKEYTLRTHWLNIDFLDNWFDKVKKHNGNEFKPTSIQFVRTFKNLFYQDYFQYFPRTTCSKDFDQIICEMNDQPLSNNIFNVTHPQKQNLFKFSPFIIGTVDYRHLKIPERNSLPYICGYLMNKCLEKHICEICINYAYCQKSLDQSFLVQFYKFHSYSVNSTCSELLSYQDNFQDYIVKLDYIFELSFPVVSIEDNVGTQMKDCLSNVRLNHPCNLFDRTFLLNLYIRFKIFATIKFLNNSKMSEEHKLVDSQIIS</sequence>
<reference evidence="3" key="1">
    <citation type="submission" date="2017-10" db="EMBL/GenBank/DDBJ databases">
        <title>Transcriptome Assembly of Sugarcane Aphid Adults.</title>
        <authorList>
            <person name="Scully E.D."/>
            <person name="Palmer N.A."/>
            <person name="Geib S.M."/>
            <person name="Sarath G."/>
            <person name="Sattler S.E."/>
        </authorList>
    </citation>
    <scope>NUCLEOTIDE SEQUENCE</scope>
    <source>
        <tissue evidence="3">Whole body</tissue>
    </source>
</reference>
<dbReference type="InterPro" id="IPR048365">
    <property type="entry name" value="TNP-like_RNaseH_N"/>
</dbReference>
<feature type="domain" description="Transposable element P transposase-like RNase H" evidence="1">
    <location>
        <begin position="148"/>
        <end position="277"/>
    </location>
</feature>
<accession>A0A2H8TZB4</accession>
<protein>
    <submittedName>
        <fullName evidence="3">Transposable element P transposase</fullName>
    </submittedName>
</protein>
<evidence type="ECO:0000259" key="2">
    <source>
        <dbReference type="Pfam" id="PF21788"/>
    </source>
</evidence>
<dbReference type="InterPro" id="IPR048366">
    <property type="entry name" value="TNP-like_GBD"/>
</dbReference>
<dbReference type="Pfam" id="PF21788">
    <property type="entry name" value="TNP-like_GBD"/>
    <property type="match status" value="1"/>
</dbReference>
<proteinExistence type="predicted"/>
<feature type="domain" description="Transposable element P transposase-like GTP-binding insertion" evidence="2">
    <location>
        <begin position="315"/>
        <end position="407"/>
    </location>
</feature>
<evidence type="ECO:0000313" key="3">
    <source>
        <dbReference type="EMBL" id="MBW19250.1"/>
    </source>
</evidence>
<dbReference type="EMBL" id="GFXV01007445">
    <property type="protein sequence ID" value="MBW19250.1"/>
    <property type="molecule type" value="Transcribed_RNA"/>
</dbReference>
<evidence type="ECO:0000259" key="1">
    <source>
        <dbReference type="Pfam" id="PF21787"/>
    </source>
</evidence>